<dbReference type="EMBL" id="JBHFAB010000007">
    <property type="protein sequence ID" value="MFC1417392.1"/>
    <property type="molecule type" value="Genomic_DNA"/>
</dbReference>
<keyword evidence="4" id="KW-1185">Reference proteome</keyword>
<dbReference type="InterPro" id="IPR022622">
    <property type="entry name" value="DUF3492"/>
</dbReference>
<accession>A0ABV6VUK9</accession>
<dbReference type="Proteomes" id="UP001592531">
    <property type="component" value="Unassembled WGS sequence"/>
</dbReference>
<evidence type="ECO:0000313" key="4">
    <source>
        <dbReference type="Proteomes" id="UP001592531"/>
    </source>
</evidence>
<reference evidence="3 4" key="1">
    <citation type="submission" date="2024-09" db="EMBL/GenBank/DDBJ databases">
        <authorList>
            <person name="Lee S.D."/>
        </authorList>
    </citation>
    <scope>NUCLEOTIDE SEQUENCE [LARGE SCALE GENOMIC DNA]</scope>
    <source>
        <strain evidence="3 4">N8-3</strain>
    </source>
</reference>
<dbReference type="SUPFAM" id="SSF53756">
    <property type="entry name" value="UDP-Glycosyltransferase/glycogen phosphorylase"/>
    <property type="match status" value="1"/>
</dbReference>
<evidence type="ECO:0000259" key="2">
    <source>
        <dbReference type="Pfam" id="PF11997"/>
    </source>
</evidence>
<comment type="caution">
    <text evidence="3">The sequence shown here is derived from an EMBL/GenBank/DDBJ whole genome shotgun (WGS) entry which is preliminary data.</text>
</comment>
<organism evidence="3 4">
    <name type="scientific">Streptacidiphilus cavernicola</name>
    <dbReference type="NCBI Taxonomy" id="3342716"/>
    <lineage>
        <taxon>Bacteria</taxon>
        <taxon>Bacillati</taxon>
        <taxon>Actinomycetota</taxon>
        <taxon>Actinomycetes</taxon>
        <taxon>Kitasatosporales</taxon>
        <taxon>Streptomycetaceae</taxon>
        <taxon>Streptacidiphilus</taxon>
    </lineage>
</organism>
<dbReference type="PANTHER" id="PTHR12526:SF636">
    <property type="entry name" value="BLL3647 PROTEIN"/>
    <property type="match status" value="1"/>
</dbReference>
<evidence type="ECO:0000313" key="3">
    <source>
        <dbReference type="EMBL" id="MFC1417392.1"/>
    </source>
</evidence>
<dbReference type="Pfam" id="PF11997">
    <property type="entry name" value="DUF3492"/>
    <property type="match status" value="2"/>
</dbReference>
<proteinExistence type="predicted"/>
<sequence>MRIALLTEGGFPIAESAEGGWCDRLTRGLPEHEFEMYALGAARREAPPEPLPARLSALRPSTPAAAVLHGRPRRRALLAYRALVRSLVEPGAAAGFGPALYALAEAGRGGGLPALLRSGAALRVLETAWQAPGAIGAAGSGAAVEPQVRDVLVAADLLAHHLRALSAPWYGAEPAAEGPVRERWWSAVRLPGQAAGPAGLASADICHAVGGGPAVLPGLLAKHFYGIPLIITEHGLHLRERARGYRDAPYRRPVRALLLTFFRLLAREGYRQAGLITPGSSYDQRWQIHCGADPATVRVVYEGTENADRPAAGAEPEIPTLVWTGPIEPHGGLETALRGLAELRETHATARLRVHGGAPAGAEAYRAHCAELVATLFPDEAEAVVFEEAGARLDAVYERGTVTVLSGTRGAPPRLLAEAMLSGRPVVATDVGAARELIGPTGLLVPAEDPRALAAACAALLADEERRARLGNAGRLRAQEMYAVEPAATAFRGLYLELVSGRPLPVAPLGAVAARRPFGRTAEAWVAASAAQPQPVAMAAGGGVAAKGERTAEGGPAGVGAAGQASVGLAEAERAASGWRLSTRLAELRVSAPRRERVRTAVPVGALVEEAGAG</sequence>
<dbReference type="Gene3D" id="3.40.50.2000">
    <property type="entry name" value="Glycogen Phosphorylase B"/>
    <property type="match status" value="2"/>
</dbReference>
<dbReference type="Pfam" id="PF13692">
    <property type="entry name" value="Glyco_trans_1_4"/>
    <property type="match status" value="1"/>
</dbReference>
<feature type="domain" description="DUF3492" evidence="2">
    <location>
        <begin position="1"/>
        <end position="121"/>
    </location>
</feature>
<evidence type="ECO:0000256" key="1">
    <source>
        <dbReference type="ARBA" id="ARBA00021292"/>
    </source>
</evidence>
<protein>
    <recommendedName>
        <fullName evidence="1">D-inositol 3-phosphate glycosyltransferase</fullName>
    </recommendedName>
</protein>
<dbReference type="RefSeq" id="WP_380535464.1">
    <property type="nucleotide sequence ID" value="NZ_JBHFAB010000007.1"/>
</dbReference>
<gene>
    <name evidence="3" type="ORF">ACEZDE_12125</name>
</gene>
<name>A0ABV6VUK9_9ACTN</name>
<feature type="domain" description="DUF3492" evidence="2">
    <location>
        <begin position="198"/>
        <end position="294"/>
    </location>
</feature>
<dbReference type="PANTHER" id="PTHR12526">
    <property type="entry name" value="GLYCOSYLTRANSFERASE"/>
    <property type="match status" value="1"/>
</dbReference>